<name>A0ABM8IGE9_9BACE</name>
<sequence length="344" mass="40321">MKNNLLSEKLTYTGVSTTPTHLHLCSYNESEVNEFSGFNFSDIRGNIQNDRINWIQVNGMQNIDIIREIGDYYNINFLTIQDILNPHHPTKIEEHENHHVLVLKLFQAEKNNQLIKQQLSIIQGKNFILTFLENDGSLFDDVITAIQNNILKIRSKESDYLLSVLLNDVMANYRNIITAVEESLEEMESRLLTITSATDIGINIQTSRRQYMRVKRAVLPLKEQFSRLLLSDSKLLHKSNRAYFYDVNDHLQFVLQTIEICRETLSSLVDLYISNNDLRMNDIMKRLTVVSTIFIPLTFLVGVWGMNFKIMPELDWKYGYLTAWLIMIIVGFIGYWFFKKKKWY</sequence>
<evidence type="ECO:0000256" key="5">
    <source>
        <dbReference type="ARBA" id="ARBA00022692"/>
    </source>
</evidence>
<dbReference type="RefSeq" id="WP_353334298.1">
    <property type="nucleotide sequence ID" value="NZ_AP028055.1"/>
</dbReference>
<dbReference type="InterPro" id="IPR045863">
    <property type="entry name" value="CorA_TM1_TM2"/>
</dbReference>
<keyword evidence="6 8" id="KW-1133">Transmembrane helix</keyword>
<comment type="function">
    <text evidence="8">Mediates influx of magnesium ions.</text>
</comment>
<evidence type="ECO:0000256" key="4">
    <source>
        <dbReference type="ARBA" id="ARBA00022475"/>
    </source>
</evidence>
<dbReference type="InterPro" id="IPR002523">
    <property type="entry name" value="MgTranspt_CorA/ZnTranspt_ZntB"/>
</dbReference>
<feature type="transmembrane region" description="Helical" evidence="8">
    <location>
        <begin position="318"/>
        <end position="338"/>
    </location>
</feature>
<evidence type="ECO:0000256" key="6">
    <source>
        <dbReference type="ARBA" id="ARBA00022989"/>
    </source>
</evidence>
<proteinExistence type="inferred from homology"/>
<dbReference type="SUPFAM" id="SSF144083">
    <property type="entry name" value="Magnesium transport protein CorA, transmembrane region"/>
    <property type="match status" value="1"/>
</dbReference>
<keyword evidence="8" id="KW-0406">Ion transport</keyword>
<reference evidence="9 10" key="1">
    <citation type="submission" date="2023-04" db="EMBL/GenBank/DDBJ databases">
        <title>Draft genome sequence of acteroides sedimenti strain YN3PY1.</title>
        <authorList>
            <person name="Yoshida N."/>
        </authorList>
    </citation>
    <scope>NUCLEOTIDE SEQUENCE [LARGE SCALE GENOMIC DNA]</scope>
    <source>
        <strain evidence="9 10">YN3PY1</strain>
    </source>
</reference>
<accession>A0ABM8IGE9</accession>
<organism evidence="9 10">
    <name type="scientific">Bacteroides sedimenti</name>
    <dbReference type="NCBI Taxonomy" id="2136147"/>
    <lineage>
        <taxon>Bacteria</taxon>
        <taxon>Pseudomonadati</taxon>
        <taxon>Bacteroidota</taxon>
        <taxon>Bacteroidia</taxon>
        <taxon>Bacteroidales</taxon>
        <taxon>Bacteroidaceae</taxon>
        <taxon>Bacteroides</taxon>
    </lineage>
</organism>
<dbReference type="SUPFAM" id="SSF143865">
    <property type="entry name" value="CorA soluble domain-like"/>
    <property type="match status" value="1"/>
</dbReference>
<dbReference type="Gene3D" id="3.30.460.20">
    <property type="entry name" value="CorA soluble domain-like"/>
    <property type="match status" value="1"/>
</dbReference>
<keyword evidence="4 8" id="KW-1003">Cell membrane</keyword>
<evidence type="ECO:0000256" key="2">
    <source>
        <dbReference type="ARBA" id="ARBA00009765"/>
    </source>
</evidence>
<dbReference type="Gene3D" id="1.20.58.340">
    <property type="entry name" value="Magnesium transport protein CorA, transmembrane region"/>
    <property type="match status" value="2"/>
</dbReference>
<feature type="transmembrane region" description="Helical" evidence="8">
    <location>
        <begin position="287"/>
        <end position="306"/>
    </location>
</feature>
<gene>
    <name evidence="8 9" type="primary">corA</name>
    <name evidence="9" type="ORF">BSYN_13640</name>
</gene>
<evidence type="ECO:0000256" key="7">
    <source>
        <dbReference type="ARBA" id="ARBA00023136"/>
    </source>
</evidence>
<dbReference type="Proteomes" id="UP001496674">
    <property type="component" value="Chromosome"/>
</dbReference>
<keyword evidence="8" id="KW-0460">Magnesium</keyword>
<dbReference type="PANTHER" id="PTHR46494:SF1">
    <property type="entry name" value="CORA FAMILY METAL ION TRANSPORTER (EUROFUNG)"/>
    <property type="match status" value="1"/>
</dbReference>
<keyword evidence="10" id="KW-1185">Reference proteome</keyword>
<keyword evidence="5 8" id="KW-0812">Transmembrane</keyword>
<evidence type="ECO:0000256" key="3">
    <source>
        <dbReference type="ARBA" id="ARBA00022448"/>
    </source>
</evidence>
<protein>
    <recommendedName>
        <fullName evidence="8">Magnesium transport protein CorA</fullName>
    </recommendedName>
</protein>
<comment type="subcellular location">
    <subcellularLocation>
        <location evidence="1">Cell membrane</location>
        <topology evidence="1">Multi-pass membrane protein</topology>
    </subcellularLocation>
    <subcellularLocation>
        <location evidence="8">Membrane</location>
        <topology evidence="8">Multi-pass membrane protein</topology>
    </subcellularLocation>
</comment>
<dbReference type="PANTHER" id="PTHR46494">
    <property type="entry name" value="CORA FAMILY METAL ION TRANSPORTER (EUROFUNG)"/>
    <property type="match status" value="1"/>
</dbReference>
<comment type="similarity">
    <text evidence="2 8">Belongs to the CorA metal ion transporter (MIT) (TC 1.A.35) family.</text>
</comment>
<dbReference type="InterPro" id="IPR045861">
    <property type="entry name" value="CorA_cytoplasmic_dom"/>
</dbReference>
<evidence type="ECO:0000256" key="1">
    <source>
        <dbReference type="ARBA" id="ARBA00004651"/>
    </source>
</evidence>
<dbReference type="InterPro" id="IPR004488">
    <property type="entry name" value="Mg/Co-transport_prot_CorA"/>
</dbReference>
<evidence type="ECO:0000256" key="8">
    <source>
        <dbReference type="RuleBase" id="RU362010"/>
    </source>
</evidence>
<dbReference type="NCBIfam" id="TIGR00383">
    <property type="entry name" value="corA"/>
    <property type="match status" value="1"/>
</dbReference>
<evidence type="ECO:0000313" key="9">
    <source>
        <dbReference type="EMBL" id="BEG99099.1"/>
    </source>
</evidence>
<dbReference type="EMBL" id="AP028055">
    <property type="protein sequence ID" value="BEG99099.1"/>
    <property type="molecule type" value="Genomic_DNA"/>
</dbReference>
<keyword evidence="3 8" id="KW-0813">Transport</keyword>
<evidence type="ECO:0000313" key="10">
    <source>
        <dbReference type="Proteomes" id="UP001496674"/>
    </source>
</evidence>
<dbReference type="CDD" id="cd12828">
    <property type="entry name" value="TmCorA-like_1"/>
    <property type="match status" value="1"/>
</dbReference>
<dbReference type="Pfam" id="PF01544">
    <property type="entry name" value="CorA"/>
    <property type="match status" value="1"/>
</dbReference>
<keyword evidence="7 8" id="KW-0472">Membrane</keyword>